<dbReference type="EMBL" id="VCQV01000014">
    <property type="protein sequence ID" value="TWP36077.1"/>
    <property type="molecule type" value="Genomic_DNA"/>
</dbReference>
<dbReference type="Proteomes" id="UP000320244">
    <property type="component" value="Unassembled WGS sequence"/>
</dbReference>
<dbReference type="Pfam" id="PF00581">
    <property type="entry name" value="Rhodanese"/>
    <property type="match status" value="1"/>
</dbReference>
<gene>
    <name evidence="2" type="ORF">FGL98_11545</name>
</gene>
<dbReference type="PROSITE" id="PS50206">
    <property type="entry name" value="RHODANESE_3"/>
    <property type="match status" value="1"/>
</dbReference>
<dbReference type="InterPro" id="IPR001763">
    <property type="entry name" value="Rhodanese-like_dom"/>
</dbReference>
<name>A0A563E0N2_9MICO</name>
<dbReference type="CDD" id="cd00158">
    <property type="entry name" value="RHOD"/>
    <property type="match status" value="1"/>
</dbReference>
<dbReference type="GO" id="GO:0016740">
    <property type="term" value="F:transferase activity"/>
    <property type="evidence" value="ECO:0007669"/>
    <property type="project" value="UniProtKB-KW"/>
</dbReference>
<comment type="caution">
    <text evidence="2">The sequence shown here is derived from an EMBL/GenBank/DDBJ whole genome shotgun (WGS) entry which is preliminary data.</text>
</comment>
<proteinExistence type="predicted"/>
<protein>
    <submittedName>
        <fullName evidence="2">Sulfurtransferase</fullName>
    </submittedName>
</protein>
<sequence>MTQVATPADPHWQTQLFASDVCRSSAVRDRLSPRAAYQDLLYGRAVLIDLRPDAERAAQGEVHPDLGGMITALAVPQDDAPVILLCQEGDASLVAVQSMRRSGRTRVTDVEGGFHAWRDLGLPTH</sequence>
<evidence type="ECO:0000313" key="2">
    <source>
        <dbReference type="EMBL" id="TWP36077.1"/>
    </source>
</evidence>
<dbReference type="RefSeq" id="WP_146316919.1">
    <property type="nucleotide sequence ID" value="NZ_VCQV01000014.1"/>
</dbReference>
<dbReference type="Gene3D" id="3.40.250.10">
    <property type="entry name" value="Rhodanese-like domain"/>
    <property type="match status" value="1"/>
</dbReference>
<organism evidence="2 3">
    <name type="scientific">Leekyejoonella antrihumi</name>
    <dbReference type="NCBI Taxonomy" id="1660198"/>
    <lineage>
        <taxon>Bacteria</taxon>
        <taxon>Bacillati</taxon>
        <taxon>Actinomycetota</taxon>
        <taxon>Actinomycetes</taxon>
        <taxon>Micrococcales</taxon>
        <taxon>Dermacoccaceae</taxon>
        <taxon>Leekyejoonella</taxon>
    </lineage>
</organism>
<reference evidence="2 3" key="1">
    <citation type="submission" date="2019-05" db="EMBL/GenBank/DDBJ databases">
        <authorList>
            <person name="Lee S.D."/>
        </authorList>
    </citation>
    <scope>NUCLEOTIDE SEQUENCE [LARGE SCALE GENOMIC DNA]</scope>
    <source>
        <strain evidence="2 3">C5-26</strain>
    </source>
</reference>
<keyword evidence="3" id="KW-1185">Reference proteome</keyword>
<reference evidence="2 3" key="2">
    <citation type="submission" date="2019-08" db="EMBL/GenBank/DDBJ databases">
        <title>Jejuicoccus antrihumi gen. nov., sp. nov., a new member of the family Dermacoccaceae isolated from a cave.</title>
        <authorList>
            <person name="Schumann P."/>
            <person name="Kim I.S."/>
        </authorList>
    </citation>
    <scope>NUCLEOTIDE SEQUENCE [LARGE SCALE GENOMIC DNA]</scope>
    <source>
        <strain evidence="2 3">C5-26</strain>
    </source>
</reference>
<feature type="domain" description="Rhodanese" evidence="1">
    <location>
        <begin position="41"/>
        <end position="125"/>
    </location>
</feature>
<evidence type="ECO:0000259" key="1">
    <source>
        <dbReference type="PROSITE" id="PS50206"/>
    </source>
</evidence>
<dbReference type="SUPFAM" id="SSF52821">
    <property type="entry name" value="Rhodanese/Cell cycle control phosphatase"/>
    <property type="match status" value="1"/>
</dbReference>
<dbReference type="InterPro" id="IPR036873">
    <property type="entry name" value="Rhodanese-like_dom_sf"/>
</dbReference>
<dbReference type="SMART" id="SM00450">
    <property type="entry name" value="RHOD"/>
    <property type="match status" value="1"/>
</dbReference>
<accession>A0A563E0N2</accession>
<evidence type="ECO:0000313" key="3">
    <source>
        <dbReference type="Proteomes" id="UP000320244"/>
    </source>
</evidence>
<dbReference type="OrthoDB" id="4828183at2"/>
<dbReference type="AlphaFoldDB" id="A0A563E0N2"/>
<keyword evidence="2" id="KW-0808">Transferase</keyword>